<reference evidence="1 2" key="1">
    <citation type="submission" date="2017-02" db="EMBL/GenBank/DDBJ databases">
        <authorList>
            <person name="Peterson S.W."/>
        </authorList>
    </citation>
    <scope>NUCLEOTIDE SEQUENCE [LARGE SCALE GENOMIC DNA]</scope>
    <source>
        <strain evidence="1 2">ATCC 17233</strain>
    </source>
</reference>
<protein>
    <submittedName>
        <fullName evidence="1">WYL domain-containing protein</fullName>
    </submittedName>
</protein>
<evidence type="ECO:0000313" key="1">
    <source>
        <dbReference type="EMBL" id="SJZ44114.1"/>
    </source>
</evidence>
<dbReference type="AlphaFoldDB" id="A0A1T4KP05"/>
<proteinExistence type="predicted"/>
<keyword evidence="2" id="KW-1185">Reference proteome</keyword>
<dbReference type="EMBL" id="FUXA01000004">
    <property type="protein sequence ID" value="SJZ44114.1"/>
    <property type="molecule type" value="Genomic_DNA"/>
</dbReference>
<accession>A0A1T4KP05</accession>
<organism evidence="1 2">
    <name type="scientific">Eubacterium ruminantium</name>
    <dbReference type="NCBI Taxonomy" id="42322"/>
    <lineage>
        <taxon>Bacteria</taxon>
        <taxon>Bacillati</taxon>
        <taxon>Bacillota</taxon>
        <taxon>Clostridia</taxon>
        <taxon>Eubacteriales</taxon>
        <taxon>Eubacteriaceae</taxon>
        <taxon>Eubacterium</taxon>
    </lineage>
</organism>
<gene>
    <name evidence="1" type="ORF">SAMN02745110_00493</name>
</gene>
<evidence type="ECO:0000313" key="2">
    <source>
        <dbReference type="Proteomes" id="UP000189857"/>
    </source>
</evidence>
<name>A0A1T4KP05_9FIRM</name>
<sequence>MKIFSEIYGCYYNIIYRLLSDYRKISDKDISDIINEKGFGESMLFLLPKLKDDEWNLFGEARPEFSMPLTDYQKAWLKTILMDKRIGLFLTDEERDGMLEKLSAVESLFEQDDIYATDIFLDGDDYENDTYRETFRSVVDAIKNHEVLDIEYSQAPGKRLRHYYIPCRIEYSIKNDCIRVYCIEKKKTGKLQLINLGKIKEVKHTGQFIPEDEWPDIDEIMDRSYLDEPVTVLIKQERNALERFMLQFANYKKNTSRYVEKRDDGFDGSENPIYKCEILYSSDNETELLINILSFGPVVKVIGSERFLNQLRERLKMQKCRFT</sequence>
<dbReference type="OrthoDB" id="9815009at2"/>
<dbReference type="RefSeq" id="WP_078786158.1">
    <property type="nucleotide sequence ID" value="NZ_FMTO01000003.1"/>
</dbReference>
<dbReference type="Proteomes" id="UP000189857">
    <property type="component" value="Unassembled WGS sequence"/>
</dbReference>